<evidence type="ECO:0000256" key="4">
    <source>
        <dbReference type="SAM" id="Coils"/>
    </source>
</evidence>
<protein>
    <recommendedName>
        <fullName evidence="6">Extracellular sulfatase C-terminal domain-containing protein</fullName>
    </recommendedName>
</protein>
<feature type="domain" description="Extracellular sulfatase C-terminal" evidence="6">
    <location>
        <begin position="131"/>
        <end position="196"/>
    </location>
</feature>
<dbReference type="Pfam" id="PF12548">
    <property type="entry name" value="DUF3740"/>
    <property type="match status" value="1"/>
</dbReference>
<dbReference type="PANTHER" id="PTHR43108">
    <property type="entry name" value="N-ACETYLGLUCOSAMINE-6-SULFATASE FAMILY MEMBER"/>
    <property type="match status" value="1"/>
</dbReference>
<keyword evidence="4" id="KW-0175">Coiled coil</keyword>
<name>A0AAD8EK36_DIPPU</name>
<dbReference type="GO" id="GO:0046872">
    <property type="term" value="F:metal ion binding"/>
    <property type="evidence" value="ECO:0007669"/>
    <property type="project" value="UniProtKB-KW"/>
</dbReference>
<organism evidence="7 8">
    <name type="scientific">Diploptera punctata</name>
    <name type="common">Pacific beetle cockroach</name>
    <dbReference type="NCBI Taxonomy" id="6984"/>
    <lineage>
        <taxon>Eukaryota</taxon>
        <taxon>Metazoa</taxon>
        <taxon>Ecdysozoa</taxon>
        <taxon>Arthropoda</taxon>
        <taxon>Hexapoda</taxon>
        <taxon>Insecta</taxon>
        <taxon>Pterygota</taxon>
        <taxon>Neoptera</taxon>
        <taxon>Polyneoptera</taxon>
        <taxon>Dictyoptera</taxon>
        <taxon>Blattodea</taxon>
        <taxon>Blaberoidea</taxon>
        <taxon>Blaberidae</taxon>
        <taxon>Diplopterinae</taxon>
        <taxon>Diploptera</taxon>
    </lineage>
</organism>
<dbReference type="GO" id="GO:0005539">
    <property type="term" value="F:glycosaminoglycan binding"/>
    <property type="evidence" value="ECO:0007669"/>
    <property type="project" value="TreeGrafter"/>
</dbReference>
<evidence type="ECO:0000256" key="5">
    <source>
        <dbReference type="SAM" id="MobiDB-lite"/>
    </source>
</evidence>
<gene>
    <name evidence="7" type="ORF">L9F63_027632</name>
</gene>
<feature type="region of interest" description="Disordered" evidence="5">
    <location>
        <begin position="201"/>
        <end position="226"/>
    </location>
</feature>
<evidence type="ECO:0000256" key="2">
    <source>
        <dbReference type="ARBA" id="ARBA00022723"/>
    </source>
</evidence>
<dbReference type="AlphaFoldDB" id="A0AAD8EK36"/>
<evidence type="ECO:0000259" key="6">
    <source>
        <dbReference type="Pfam" id="PF12548"/>
    </source>
</evidence>
<dbReference type="Proteomes" id="UP001233999">
    <property type="component" value="Unassembled WGS sequence"/>
</dbReference>
<feature type="coiled-coil region" evidence="4">
    <location>
        <begin position="281"/>
        <end position="321"/>
    </location>
</feature>
<feature type="compositionally biased region" description="Basic and acidic residues" evidence="5">
    <location>
        <begin position="203"/>
        <end position="215"/>
    </location>
</feature>
<reference evidence="7" key="2">
    <citation type="submission" date="2023-05" db="EMBL/GenBank/DDBJ databases">
        <authorList>
            <person name="Fouks B."/>
        </authorList>
    </citation>
    <scope>NUCLEOTIDE SEQUENCE</scope>
    <source>
        <strain evidence="7">Stay&amp;Tobe</strain>
        <tissue evidence="7">Testes</tissue>
    </source>
</reference>
<keyword evidence="3" id="KW-0106">Calcium</keyword>
<reference evidence="7" key="1">
    <citation type="journal article" date="2023" name="IScience">
        <title>Live-bearing cockroach genome reveals convergent evolutionary mechanisms linked to viviparity in insects and beyond.</title>
        <authorList>
            <person name="Fouks B."/>
            <person name="Harrison M.C."/>
            <person name="Mikhailova A.A."/>
            <person name="Marchal E."/>
            <person name="English S."/>
            <person name="Carruthers M."/>
            <person name="Jennings E.C."/>
            <person name="Chiamaka E.L."/>
            <person name="Frigard R.A."/>
            <person name="Pippel M."/>
            <person name="Attardo G.M."/>
            <person name="Benoit J.B."/>
            <person name="Bornberg-Bauer E."/>
            <person name="Tobe S.S."/>
        </authorList>
    </citation>
    <scope>NUCLEOTIDE SEQUENCE</scope>
    <source>
        <strain evidence="7">Stay&amp;Tobe</strain>
    </source>
</reference>
<feature type="non-terminal residue" evidence="7">
    <location>
        <position position="1"/>
    </location>
</feature>
<evidence type="ECO:0000256" key="3">
    <source>
        <dbReference type="ARBA" id="ARBA00022837"/>
    </source>
</evidence>
<keyword evidence="8" id="KW-1185">Reference proteome</keyword>
<keyword evidence="2" id="KW-0479">Metal-binding</keyword>
<evidence type="ECO:0000313" key="7">
    <source>
        <dbReference type="EMBL" id="KAJ9593126.1"/>
    </source>
</evidence>
<comment type="caution">
    <text evidence="7">The sequence shown here is derived from an EMBL/GenBank/DDBJ whole genome shotgun (WGS) entry which is preliminary data.</text>
</comment>
<dbReference type="PANTHER" id="PTHR43108:SF16">
    <property type="entry name" value="EXTRACELLULAR SULFATASE SULF-1 HOMOLOG"/>
    <property type="match status" value="1"/>
</dbReference>
<feature type="non-terminal residue" evidence="7">
    <location>
        <position position="383"/>
    </location>
</feature>
<sequence>WRKHKCKFQGTLYPRGGTNGRKKCACMTPLGFLYTRLEPDERRMQRQFLRSHGYIKDYRPKFLRTFHSKQPAEVDLPDFLRQASGVIDSSTKFLPSTAEGIFSRMINENEPTLKVLQLNLGESENGRNSKDNSSEAENMIHLAGCVVTSSRSVNCSAAVYEDLPTWRTSKNNIDGAIRKLLAQVEALKEIRRHLPEWLSQTIEGEKDSSSRRQNNEEQYEIGANPSRIDVTIYQPQKPNPRIQQENNINSSITNASNNRRIFIPDNQGQHTCYCEPDILTRREEKEIAKEARRKIKEERLKKKERKLRKKAKLEKECLAEKMNCFNHDNDHWKTAPLWTEGPFCFCMNANNNTYSCLRTINATHNFLYCEFVTGLITFYNLRI</sequence>
<evidence type="ECO:0000256" key="1">
    <source>
        <dbReference type="ARBA" id="ARBA00008779"/>
    </source>
</evidence>
<dbReference type="InterPro" id="IPR024609">
    <property type="entry name" value="Extracellular_sulfatase_C"/>
</dbReference>
<dbReference type="GO" id="GO:0008449">
    <property type="term" value="F:N-acetylglucosamine-6-sulfatase activity"/>
    <property type="evidence" value="ECO:0007669"/>
    <property type="project" value="TreeGrafter"/>
</dbReference>
<proteinExistence type="inferred from homology"/>
<accession>A0AAD8EK36</accession>
<evidence type="ECO:0000313" key="8">
    <source>
        <dbReference type="Proteomes" id="UP001233999"/>
    </source>
</evidence>
<comment type="similarity">
    <text evidence="1">Belongs to the sulfatase family.</text>
</comment>
<dbReference type="EMBL" id="JASPKZ010003531">
    <property type="protein sequence ID" value="KAJ9593126.1"/>
    <property type="molecule type" value="Genomic_DNA"/>
</dbReference>